<dbReference type="AlphaFoldDB" id="A0A6J7CZI7"/>
<proteinExistence type="predicted"/>
<accession>A0A6J7CZI7</accession>
<evidence type="ECO:0000313" key="3">
    <source>
        <dbReference type="EMBL" id="CAB4861559.1"/>
    </source>
</evidence>
<evidence type="ECO:0000256" key="1">
    <source>
        <dbReference type="SAM" id="MobiDB-lite"/>
    </source>
</evidence>
<evidence type="ECO:0000256" key="2">
    <source>
        <dbReference type="SAM" id="Phobius"/>
    </source>
</evidence>
<feature type="region of interest" description="Disordered" evidence="1">
    <location>
        <begin position="125"/>
        <end position="144"/>
    </location>
</feature>
<feature type="transmembrane region" description="Helical" evidence="2">
    <location>
        <begin position="59"/>
        <end position="78"/>
    </location>
</feature>
<name>A0A6J7CZI7_9ZZZZ</name>
<feature type="compositionally biased region" description="Gly residues" evidence="1">
    <location>
        <begin position="90"/>
        <end position="99"/>
    </location>
</feature>
<reference evidence="3" key="1">
    <citation type="submission" date="2020-05" db="EMBL/GenBank/DDBJ databases">
        <authorList>
            <person name="Chiriac C."/>
            <person name="Salcher M."/>
            <person name="Ghai R."/>
            <person name="Kavagutti S V."/>
        </authorList>
    </citation>
    <scope>NUCLEOTIDE SEQUENCE</scope>
</reference>
<feature type="region of interest" description="Disordered" evidence="1">
    <location>
        <begin position="80"/>
        <end position="120"/>
    </location>
</feature>
<protein>
    <submittedName>
        <fullName evidence="3">Unannotated protein</fullName>
    </submittedName>
</protein>
<organism evidence="3">
    <name type="scientific">freshwater metagenome</name>
    <dbReference type="NCBI Taxonomy" id="449393"/>
    <lineage>
        <taxon>unclassified sequences</taxon>
        <taxon>metagenomes</taxon>
        <taxon>ecological metagenomes</taxon>
    </lineage>
</organism>
<keyword evidence="2" id="KW-0472">Membrane</keyword>
<keyword evidence="2" id="KW-1133">Transmembrane helix</keyword>
<sequence length="144" mass="15162">MLPVAVLFLLLVMLCSLAYGLTGTPASRRHPAAARHLGAAALPVFTFGVLICALGRPALGVLVVGASVVLFTVAAHLARAPHPEDDQGEEGAGGGGGGNLPRPWRPDRGPGSEGIDWEAFDHARARWRPRRQAPSREPAPLRAR</sequence>
<keyword evidence="2" id="KW-0812">Transmembrane</keyword>
<gene>
    <name evidence="3" type="ORF">UFOPK3423_00255</name>
</gene>
<feature type="transmembrane region" description="Helical" evidence="2">
    <location>
        <begin position="36"/>
        <end position="54"/>
    </location>
</feature>
<dbReference type="EMBL" id="CAFBLQ010000017">
    <property type="protein sequence ID" value="CAB4861559.1"/>
    <property type="molecule type" value="Genomic_DNA"/>
</dbReference>